<protein>
    <recommendedName>
        <fullName evidence="1">TIR domain-containing protein</fullName>
    </recommendedName>
</protein>
<name>A0A8T0GRR2_CERPU</name>
<dbReference type="InterPro" id="IPR044974">
    <property type="entry name" value="Disease_R_plants"/>
</dbReference>
<reference evidence="2" key="1">
    <citation type="submission" date="2020-06" db="EMBL/GenBank/DDBJ databases">
        <title>WGS assembly of Ceratodon purpureus strain R40.</title>
        <authorList>
            <person name="Carey S.B."/>
            <person name="Jenkins J."/>
            <person name="Shu S."/>
            <person name="Lovell J.T."/>
            <person name="Sreedasyam A."/>
            <person name="Maumus F."/>
            <person name="Tiley G.P."/>
            <person name="Fernandez-Pozo N."/>
            <person name="Barry K."/>
            <person name="Chen C."/>
            <person name="Wang M."/>
            <person name="Lipzen A."/>
            <person name="Daum C."/>
            <person name="Saski C.A."/>
            <person name="Payton A.C."/>
            <person name="Mcbreen J.C."/>
            <person name="Conrad R.E."/>
            <person name="Kollar L.M."/>
            <person name="Olsson S."/>
            <person name="Huttunen S."/>
            <person name="Landis J.B."/>
            <person name="Wickett N.J."/>
            <person name="Johnson M.G."/>
            <person name="Rensing S.A."/>
            <person name="Grimwood J."/>
            <person name="Schmutz J."/>
            <person name="Mcdaniel S.F."/>
        </authorList>
    </citation>
    <scope>NUCLEOTIDE SEQUENCE</scope>
    <source>
        <strain evidence="2">R40</strain>
    </source>
</reference>
<feature type="domain" description="TIR" evidence="1">
    <location>
        <begin position="19"/>
        <end position="185"/>
    </location>
</feature>
<dbReference type="SMART" id="SM00255">
    <property type="entry name" value="TIR"/>
    <property type="match status" value="1"/>
</dbReference>
<dbReference type="InterPro" id="IPR000157">
    <property type="entry name" value="TIR_dom"/>
</dbReference>
<dbReference type="Pfam" id="PF01582">
    <property type="entry name" value="TIR"/>
    <property type="match status" value="1"/>
</dbReference>
<dbReference type="Gene3D" id="3.40.50.10140">
    <property type="entry name" value="Toll/interleukin-1 receptor homology (TIR) domain"/>
    <property type="match status" value="1"/>
</dbReference>
<organism evidence="2 3">
    <name type="scientific">Ceratodon purpureus</name>
    <name type="common">Fire moss</name>
    <name type="synonym">Dicranum purpureum</name>
    <dbReference type="NCBI Taxonomy" id="3225"/>
    <lineage>
        <taxon>Eukaryota</taxon>
        <taxon>Viridiplantae</taxon>
        <taxon>Streptophyta</taxon>
        <taxon>Embryophyta</taxon>
        <taxon>Bryophyta</taxon>
        <taxon>Bryophytina</taxon>
        <taxon>Bryopsida</taxon>
        <taxon>Dicranidae</taxon>
        <taxon>Pseudoditrichales</taxon>
        <taxon>Ditrichaceae</taxon>
        <taxon>Ceratodon</taxon>
    </lineage>
</organism>
<dbReference type="SUPFAM" id="SSF52540">
    <property type="entry name" value="P-loop containing nucleoside triphosphate hydrolases"/>
    <property type="match status" value="1"/>
</dbReference>
<evidence type="ECO:0000313" key="2">
    <source>
        <dbReference type="EMBL" id="KAG0562346.1"/>
    </source>
</evidence>
<gene>
    <name evidence="2" type="ORF">KC19_9G139200</name>
</gene>
<dbReference type="SUPFAM" id="SSF52200">
    <property type="entry name" value="Toll/Interleukin receptor TIR domain"/>
    <property type="match status" value="1"/>
</dbReference>
<proteinExistence type="predicted"/>
<dbReference type="AlphaFoldDB" id="A0A8T0GRR2"/>
<keyword evidence="3" id="KW-1185">Reference proteome</keyword>
<dbReference type="GO" id="GO:0006952">
    <property type="term" value="P:defense response"/>
    <property type="evidence" value="ECO:0007669"/>
    <property type="project" value="InterPro"/>
</dbReference>
<dbReference type="Gene3D" id="3.40.50.300">
    <property type="entry name" value="P-loop containing nucleotide triphosphate hydrolases"/>
    <property type="match status" value="1"/>
</dbReference>
<dbReference type="InterPro" id="IPR035897">
    <property type="entry name" value="Toll_tir_struct_dom_sf"/>
</dbReference>
<dbReference type="InterPro" id="IPR027417">
    <property type="entry name" value="P-loop_NTPase"/>
</dbReference>
<sequence>MASDVRPANILPVTEVEFEQYDVFLCHRGPDTKIAFVSYLYDRLEAAGMRPFLDCKSIGKGQDSQTCIDHVVKTTPIALVIFSENFADSKWCLNELEVMLDTDPGVKVLPVFYKVQPDDVGCPEKGRLSAAFDKLKLTHKETTIKRWRDVLKRASELNGWVYEAAGPSPEPDLAKAIVREVSELANKPLLLDVGDYVFGTKKVVDGIIQKHKEVSILVLWGVGGIGKSTLAIELYNRLRETFAASCYVDLKSYYHVEDSKKKVIRDKI</sequence>
<dbReference type="PROSITE" id="PS50104">
    <property type="entry name" value="TIR"/>
    <property type="match status" value="1"/>
</dbReference>
<comment type="caution">
    <text evidence="2">The sequence shown here is derived from an EMBL/GenBank/DDBJ whole genome shotgun (WGS) entry which is preliminary data.</text>
</comment>
<evidence type="ECO:0000259" key="1">
    <source>
        <dbReference type="PROSITE" id="PS50104"/>
    </source>
</evidence>
<dbReference type="Proteomes" id="UP000822688">
    <property type="component" value="Chromosome 9"/>
</dbReference>
<dbReference type="PANTHER" id="PTHR11017:SF385">
    <property type="entry name" value="DISEASE RESISTANCE PROTEIN (TIR-NBS-LRR CLASS)-RELATED"/>
    <property type="match status" value="1"/>
</dbReference>
<evidence type="ECO:0000313" key="3">
    <source>
        <dbReference type="Proteomes" id="UP000822688"/>
    </source>
</evidence>
<accession>A0A8T0GRR2</accession>
<dbReference type="PANTHER" id="PTHR11017">
    <property type="entry name" value="LEUCINE-RICH REPEAT-CONTAINING PROTEIN"/>
    <property type="match status" value="1"/>
</dbReference>
<dbReference type="GO" id="GO:0007165">
    <property type="term" value="P:signal transduction"/>
    <property type="evidence" value="ECO:0007669"/>
    <property type="project" value="InterPro"/>
</dbReference>
<dbReference type="EMBL" id="CM026430">
    <property type="protein sequence ID" value="KAG0562346.1"/>
    <property type="molecule type" value="Genomic_DNA"/>
</dbReference>